<name>A0A853DGY0_9MICO</name>
<evidence type="ECO:0000259" key="2">
    <source>
        <dbReference type="Pfam" id="PF08327"/>
    </source>
</evidence>
<feature type="domain" description="Activator of Hsp90 ATPase homologue 1/2-like C-terminal" evidence="2">
    <location>
        <begin position="16"/>
        <end position="126"/>
    </location>
</feature>
<dbReference type="InterPro" id="IPR023393">
    <property type="entry name" value="START-like_dom_sf"/>
</dbReference>
<comment type="similarity">
    <text evidence="1">Belongs to the AHA1 family.</text>
</comment>
<evidence type="ECO:0000313" key="3">
    <source>
        <dbReference type="EMBL" id="NYJ76038.1"/>
    </source>
</evidence>
<organism evidence="3 4">
    <name type="scientific">Allobranchiibius huperziae</name>
    <dbReference type="NCBI Taxonomy" id="1874116"/>
    <lineage>
        <taxon>Bacteria</taxon>
        <taxon>Bacillati</taxon>
        <taxon>Actinomycetota</taxon>
        <taxon>Actinomycetes</taxon>
        <taxon>Micrococcales</taxon>
        <taxon>Dermacoccaceae</taxon>
        <taxon>Allobranchiibius</taxon>
    </lineage>
</organism>
<accession>A0A853DGY0</accession>
<dbReference type="AlphaFoldDB" id="A0A853DGY0"/>
<dbReference type="CDD" id="cd07825">
    <property type="entry name" value="SRPBCC_7"/>
    <property type="match status" value="1"/>
</dbReference>
<dbReference type="Gene3D" id="3.30.530.20">
    <property type="match status" value="1"/>
</dbReference>
<dbReference type="Pfam" id="PF08327">
    <property type="entry name" value="AHSA1"/>
    <property type="match status" value="1"/>
</dbReference>
<gene>
    <name evidence="3" type="ORF">HNR15_003001</name>
</gene>
<dbReference type="EMBL" id="JACCFW010000001">
    <property type="protein sequence ID" value="NYJ76038.1"/>
    <property type="molecule type" value="Genomic_DNA"/>
</dbReference>
<dbReference type="RefSeq" id="WP_179483140.1">
    <property type="nucleotide sequence ID" value="NZ_JACCFW010000001.1"/>
</dbReference>
<protein>
    <submittedName>
        <fullName evidence="3">Uncharacterized protein YndB with AHSA1/START domain</fullName>
    </submittedName>
</protein>
<reference evidence="3 4" key="1">
    <citation type="submission" date="2020-07" db="EMBL/GenBank/DDBJ databases">
        <title>Sequencing the genomes of 1000 actinobacteria strains.</title>
        <authorList>
            <person name="Klenk H.-P."/>
        </authorList>
    </citation>
    <scope>NUCLEOTIDE SEQUENCE [LARGE SCALE GENOMIC DNA]</scope>
    <source>
        <strain evidence="3 4">DSM 29531</strain>
    </source>
</reference>
<comment type="caution">
    <text evidence="3">The sequence shown here is derived from an EMBL/GenBank/DDBJ whole genome shotgun (WGS) entry which is preliminary data.</text>
</comment>
<proteinExistence type="inferred from homology"/>
<keyword evidence="4" id="KW-1185">Reference proteome</keyword>
<evidence type="ECO:0000313" key="4">
    <source>
        <dbReference type="Proteomes" id="UP000571817"/>
    </source>
</evidence>
<sequence length="158" mass="17621">MSDDKRIVVQRQIDEPAQVIFEVLTDPHRHKELDGSGFVRGVDNPQRITKVGDVFTVDMEGDHMGGEYQTDNHVTGYVPDKLIAWKTAPAGTEPPGWEWMYELEPQGPDSTNVTLTYDWSKVTDKDLLSKITFPLVPEKDLEASLGNLASAVSDAKHV</sequence>
<evidence type="ECO:0000256" key="1">
    <source>
        <dbReference type="ARBA" id="ARBA00006817"/>
    </source>
</evidence>
<dbReference type="SUPFAM" id="SSF55961">
    <property type="entry name" value="Bet v1-like"/>
    <property type="match status" value="1"/>
</dbReference>
<dbReference type="InterPro" id="IPR013538">
    <property type="entry name" value="ASHA1/2-like_C"/>
</dbReference>
<dbReference type="Proteomes" id="UP000571817">
    <property type="component" value="Unassembled WGS sequence"/>
</dbReference>